<dbReference type="Gene3D" id="1.10.645.10">
    <property type="entry name" value="Cytochrome-c3 Hydrogenase, chain B"/>
    <property type="match status" value="2"/>
</dbReference>
<dbReference type="KEGG" id="acx:Achr_39120"/>
<accession>A0A0C4WKH4</accession>
<keyword evidence="1" id="KW-0533">Nickel</keyword>
<gene>
    <name evidence="2" type="primary">hoxV</name>
    <name evidence="2" type="ORF">Achr_39120</name>
</gene>
<name>A0A0C4WKH4_9GAMM</name>
<reference evidence="2 3" key="1">
    <citation type="journal article" date="2015" name="PLoS ONE">
        <title>Azotobacter Genomes: The Genome of Azotobacter chroococcum NCIMB 8003 (ATCC 4412).</title>
        <authorList>
            <person name="Robson R.L."/>
            <person name="Jones R."/>
            <person name="Robson R.M."/>
            <person name="Schwartz A."/>
            <person name="Richardson T.H."/>
        </authorList>
    </citation>
    <scope>NUCLEOTIDE SEQUENCE [LARGE SCALE GENOMIC DNA]</scope>
    <source>
        <strain evidence="2 3">NCIMB 8003</strain>
    </source>
</reference>
<evidence type="ECO:0000256" key="1">
    <source>
        <dbReference type="PIRSR" id="PIRSR601501-1"/>
    </source>
</evidence>
<proteinExistence type="predicted"/>
<dbReference type="InterPro" id="IPR050867">
    <property type="entry name" value="NiFe/NiFeSe_hydrgnase_LSU"/>
</dbReference>
<feature type="binding site" evidence="1">
    <location>
        <position position="338"/>
    </location>
    <ligand>
        <name>Ni(2+)</name>
        <dbReference type="ChEBI" id="CHEBI:49786"/>
    </ligand>
</feature>
<dbReference type="HOGENOM" id="CLU_054514_0_0_6"/>
<dbReference type="PANTHER" id="PTHR42958:SF4">
    <property type="entry name" value="HYDROGENASE EXPRESSION_FORMATION PROTEIN HUPK"/>
    <property type="match status" value="1"/>
</dbReference>
<comment type="cofactor">
    <cofactor evidence="1">
        <name>Ni(2+)</name>
        <dbReference type="ChEBI" id="CHEBI:49786"/>
    </cofactor>
</comment>
<dbReference type="RefSeq" id="WP_039806905.1">
    <property type="nucleotide sequence ID" value="NZ_CP010415.1"/>
</dbReference>
<dbReference type="GO" id="GO:0016151">
    <property type="term" value="F:nickel cation binding"/>
    <property type="evidence" value="ECO:0007669"/>
    <property type="project" value="InterPro"/>
</dbReference>
<feature type="binding site" evidence="1">
    <location>
        <position position="296"/>
    </location>
    <ligand>
        <name>Mg(2+)</name>
        <dbReference type="ChEBI" id="CHEBI:18420"/>
    </ligand>
</feature>
<dbReference type="PANTHER" id="PTHR42958">
    <property type="entry name" value="HYDROGENASE-2 LARGE CHAIN"/>
    <property type="match status" value="1"/>
</dbReference>
<dbReference type="InterPro" id="IPR001501">
    <property type="entry name" value="Ni-dep_hyd_lsu"/>
</dbReference>
<sequence length="348" mass="37284">MSGLDSLAGRLQVEVRLQDGVIRAVDTRLQRPLAQLSRLLVGQTAEAALARLPLLFSLCAAAQQVAALRALERAAGWTAEPEVERGRSQLTELELIRESLLRLVQVWELPLPLERLKVLVALCRRGAARLQPLTSFRAPSLPADPHLQETLAELAAAWADLELPITADWLGPRLGRWQEVVLGGPPPAVFDPADLSALLAQLRSGDTRASIAGQPRITGPLCAAEAQLSAAAQIEQHVGALLRHTAQAIDSLQQPSPPPAVAGLLAGEGVGLAQTARGALLHRVCLDEGTVGAWQLLAPTDWNFHEDGPLRRRLCGVRVAEEDAGALLRELILAVDPCVAFEVKIIHA</sequence>
<dbReference type="SUPFAM" id="SSF56762">
    <property type="entry name" value="HydB/Nqo4-like"/>
    <property type="match status" value="1"/>
</dbReference>
<dbReference type="STRING" id="1328314.Achr_39120"/>
<dbReference type="Pfam" id="PF00374">
    <property type="entry name" value="NiFeSe_Hases"/>
    <property type="match status" value="1"/>
</dbReference>
<keyword evidence="1" id="KW-0460">Magnesium</keyword>
<keyword evidence="1" id="KW-0479">Metal-binding</keyword>
<dbReference type="InterPro" id="IPR029014">
    <property type="entry name" value="NiFe-Hase_large"/>
</dbReference>
<protein>
    <submittedName>
        <fullName evidence="2">Hydrogenase expression/formation protein HupK</fullName>
    </submittedName>
</protein>
<dbReference type="AlphaFoldDB" id="A0A0C4WKH4"/>
<evidence type="ECO:0000313" key="3">
    <source>
        <dbReference type="Proteomes" id="UP000068210"/>
    </source>
</evidence>
<organism evidence="2 3">
    <name type="scientific">Azotobacter chroococcum NCIMB 8003</name>
    <dbReference type="NCBI Taxonomy" id="1328314"/>
    <lineage>
        <taxon>Bacteria</taxon>
        <taxon>Pseudomonadati</taxon>
        <taxon>Pseudomonadota</taxon>
        <taxon>Gammaproteobacteria</taxon>
        <taxon>Pseudomonadales</taxon>
        <taxon>Pseudomonadaceae</taxon>
        <taxon>Azotobacter</taxon>
    </lineage>
</organism>
<dbReference type="Proteomes" id="UP000068210">
    <property type="component" value="Chromosome"/>
</dbReference>
<evidence type="ECO:0000313" key="2">
    <source>
        <dbReference type="EMBL" id="AJE23298.1"/>
    </source>
</evidence>
<keyword evidence="3" id="KW-1185">Reference proteome</keyword>
<dbReference type="EMBL" id="CP010415">
    <property type="protein sequence ID" value="AJE23298.1"/>
    <property type="molecule type" value="Genomic_DNA"/>
</dbReference>